<proteinExistence type="predicted"/>
<gene>
    <name evidence="1" type="ORF">DB30_01221</name>
</gene>
<accession>A0A0C2CXP3</accession>
<dbReference type="AlphaFoldDB" id="A0A0C2CXP3"/>
<protein>
    <submittedName>
        <fullName evidence="1">Uncharacterized protein</fullName>
    </submittedName>
</protein>
<organism evidence="1 2">
    <name type="scientific">Enhygromyxa salina</name>
    <dbReference type="NCBI Taxonomy" id="215803"/>
    <lineage>
        <taxon>Bacteria</taxon>
        <taxon>Pseudomonadati</taxon>
        <taxon>Myxococcota</taxon>
        <taxon>Polyangia</taxon>
        <taxon>Nannocystales</taxon>
        <taxon>Nannocystaceae</taxon>
        <taxon>Enhygromyxa</taxon>
    </lineage>
</organism>
<reference evidence="1 2" key="1">
    <citation type="submission" date="2014-12" db="EMBL/GenBank/DDBJ databases">
        <title>Genome assembly of Enhygromyxa salina DSM 15201.</title>
        <authorList>
            <person name="Sharma G."/>
            <person name="Subramanian S."/>
        </authorList>
    </citation>
    <scope>NUCLEOTIDE SEQUENCE [LARGE SCALE GENOMIC DNA]</scope>
    <source>
        <strain evidence="1 2">DSM 15201</strain>
    </source>
</reference>
<dbReference type="EMBL" id="JMCC02000124">
    <property type="protein sequence ID" value="KIG12597.1"/>
    <property type="molecule type" value="Genomic_DNA"/>
</dbReference>
<sequence length="110" mass="12620">MAQPSNRFQILTWADFDDFWQALEESHEQTPYTFDAYDEEVARIAFKAGRESMRRQVVAMVEHMLESRRAQLPGLRVDPHGQQAVTAEVGRAVLREIADDVSSLLRAEDN</sequence>
<name>A0A0C2CXP3_9BACT</name>
<dbReference type="RefSeq" id="WP_052557416.1">
    <property type="nucleotide sequence ID" value="NZ_JMCC02000124.1"/>
</dbReference>
<evidence type="ECO:0000313" key="1">
    <source>
        <dbReference type="EMBL" id="KIG12597.1"/>
    </source>
</evidence>
<dbReference type="Proteomes" id="UP000031599">
    <property type="component" value="Unassembled WGS sequence"/>
</dbReference>
<comment type="caution">
    <text evidence="1">The sequence shown here is derived from an EMBL/GenBank/DDBJ whole genome shotgun (WGS) entry which is preliminary data.</text>
</comment>
<evidence type="ECO:0000313" key="2">
    <source>
        <dbReference type="Proteomes" id="UP000031599"/>
    </source>
</evidence>